<comment type="caution">
    <text evidence="1">The sequence shown here is derived from an EMBL/GenBank/DDBJ whole genome shotgun (WGS) entry which is preliminary data.</text>
</comment>
<dbReference type="EMBL" id="JAPQFC010001056">
    <property type="protein sequence ID" value="MCY6524994.1"/>
    <property type="molecule type" value="Genomic_DNA"/>
</dbReference>
<gene>
    <name evidence="1" type="ORF">OYG11_12390</name>
</gene>
<evidence type="ECO:0000313" key="1">
    <source>
        <dbReference type="EMBL" id="MCY6524994.1"/>
    </source>
</evidence>
<sequence length="70" mass="8031">AFNQLLFLDVLEILHVFIAYAQLHLHFQDYCTNILTVNLKNRVVAAETASGCGNCYQLRKLHNTLLAEQR</sequence>
<name>A0A9Q4DK24_ACTPL</name>
<evidence type="ECO:0000313" key="2">
    <source>
        <dbReference type="Proteomes" id="UP001077788"/>
    </source>
</evidence>
<dbReference type="AlphaFoldDB" id="A0A9Q4DK24"/>
<reference evidence="1" key="2">
    <citation type="submission" date="2022-12" db="EMBL/GenBank/DDBJ databases">
        <authorList>
            <person name="Kardos G."/>
            <person name="Sarkozi R."/>
            <person name="Laczko L."/>
            <person name="Marton S."/>
            <person name="Makrai L."/>
            <person name="Banyai K."/>
            <person name="Fodor L."/>
        </authorList>
    </citation>
    <scope>NUCLEOTIDE SEQUENCE</scope>
    <source>
        <strain evidence="1">84/14</strain>
    </source>
</reference>
<reference evidence="1" key="1">
    <citation type="journal article" date="2021" name="Vet Sci">
        <title>O-Serogroups and Pathovirotypes of Escherichia coli Isolated from Post-Weaning Piglets Showing Diarrhoea and/or Oedema in South Korea.</title>
        <authorList>
            <person name="Byun J.W."/>
            <person name="Moon B.Y."/>
            <person name="Do K.H."/>
            <person name="Lee K."/>
            <person name="Lee H.Y."/>
            <person name="Kim W.I."/>
            <person name="So B."/>
            <person name="Lee W.K."/>
        </authorList>
    </citation>
    <scope>NUCLEOTIDE SEQUENCE</scope>
    <source>
        <strain evidence="1">84/14</strain>
    </source>
</reference>
<accession>A0A9Q4DK24</accession>
<feature type="non-terminal residue" evidence="1">
    <location>
        <position position="1"/>
    </location>
</feature>
<proteinExistence type="predicted"/>
<organism evidence="1 2">
    <name type="scientific">Actinobacillus pleuropneumoniae</name>
    <name type="common">Haemophilus pleuropneumoniae</name>
    <dbReference type="NCBI Taxonomy" id="715"/>
    <lineage>
        <taxon>Bacteria</taxon>
        <taxon>Pseudomonadati</taxon>
        <taxon>Pseudomonadota</taxon>
        <taxon>Gammaproteobacteria</taxon>
        <taxon>Pasteurellales</taxon>
        <taxon>Pasteurellaceae</taxon>
        <taxon>Actinobacillus</taxon>
    </lineage>
</organism>
<dbReference type="Proteomes" id="UP001077788">
    <property type="component" value="Unassembled WGS sequence"/>
</dbReference>
<dbReference type="RefSeq" id="WP_267992279.1">
    <property type="nucleotide sequence ID" value="NZ_JAPQFC010001056.1"/>
</dbReference>
<protein>
    <submittedName>
        <fullName evidence="1">Uncharacterized protein</fullName>
    </submittedName>
</protein>